<evidence type="ECO:0000256" key="3">
    <source>
        <dbReference type="ARBA" id="ARBA00007163"/>
    </source>
</evidence>
<evidence type="ECO:0000256" key="6">
    <source>
        <dbReference type="ARBA" id="ARBA00023163"/>
    </source>
</evidence>
<feature type="domain" description="BZIP" evidence="10">
    <location>
        <begin position="144"/>
        <end position="186"/>
    </location>
</feature>
<dbReference type="PANTHER" id="PTHR47416:SF8">
    <property type="entry name" value="BASIC-LEUCINE ZIPPER TRANSCRIPTION FACTOR E-RELATED"/>
    <property type="match status" value="1"/>
</dbReference>
<dbReference type="Pfam" id="PF00170">
    <property type="entry name" value="bZIP_1"/>
    <property type="match status" value="1"/>
</dbReference>
<protein>
    <submittedName>
        <fullName evidence="11">Putative bZIP transcription factor 18</fullName>
    </submittedName>
</protein>
<comment type="subcellular location">
    <subcellularLocation>
        <location evidence="2">Endoplasmic reticulum membrane</location>
        <topology evidence="2">Single-pass membrane protein</topology>
    </subcellularLocation>
    <subcellularLocation>
        <location evidence="1">Nucleus</location>
    </subcellularLocation>
</comment>
<dbReference type="SUPFAM" id="SSF57959">
    <property type="entry name" value="Leucine zipper domain"/>
    <property type="match status" value="1"/>
</dbReference>
<evidence type="ECO:0000256" key="2">
    <source>
        <dbReference type="ARBA" id="ARBA00004389"/>
    </source>
</evidence>
<dbReference type="CDD" id="cd14704">
    <property type="entry name" value="bZIP_HY5-like"/>
    <property type="match status" value="1"/>
</dbReference>
<dbReference type="GO" id="GO:0005634">
    <property type="term" value="C:nucleus"/>
    <property type="evidence" value="ECO:0007669"/>
    <property type="project" value="UniProtKB-SubCell"/>
</dbReference>
<feature type="transmembrane region" description="Helical" evidence="9">
    <location>
        <begin position="220"/>
        <end position="244"/>
    </location>
</feature>
<keyword evidence="9" id="KW-1133">Transmembrane helix</keyword>
<comment type="similarity">
    <text evidence="3">Belongs to the bZIP family.</text>
</comment>
<dbReference type="InterPro" id="IPR004827">
    <property type="entry name" value="bZIP"/>
</dbReference>
<dbReference type="PROSITE" id="PS00036">
    <property type="entry name" value="BZIP_BASIC"/>
    <property type="match status" value="1"/>
</dbReference>
<keyword evidence="9" id="KW-0472">Membrane</keyword>
<dbReference type="GO" id="GO:0005789">
    <property type="term" value="C:endoplasmic reticulum membrane"/>
    <property type="evidence" value="ECO:0007669"/>
    <property type="project" value="UniProtKB-SubCell"/>
</dbReference>
<dbReference type="Gene3D" id="1.20.5.170">
    <property type="match status" value="1"/>
</dbReference>
<keyword evidence="9" id="KW-0812">Transmembrane</keyword>
<keyword evidence="5" id="KW-0238">DNA-binding</keyword>
<reference evidence="11" key="1">
    <citation type="submission" date="2019-08" db="EMBL/GenBank/DDBJ databases">
        <title>Reference gene set and small RNA set construction with multiple tissues from Davidia involucrata Baill.</title>
        <authorList>
            <person name="Yang H."/>
            <person name="Zhou C."/>
            <person name="Li G."/>
            <person name="Wang J."/>
            <person name="Gao P."/>
            <person name="Wang M."/>
            <person name="Wang R."/>
            <person name="Zhao Y."/>
        </authorList>
    </citation>
    <scope>NUCLEOTIDE SEQUENCE</scope>
    <source>
        <tissue evidence="11">Mixed with DoveR01_LX</tissue>
    </source>
</reference>
<dbReference type="EMBL" id="GHES01030693">
    <property type="protein sequence ID" value="MPA61252.1"/>
    <property type="molecule type" value="Transcribed_RNA"/>
</dbReference>
<keyword evidence="4" id="KW-0805">Transcription regulation</keyword>
<dbReference type="InterPro" id="IPR046347">
    <property type="entry name" value="bZIP_sf"/>
</dbReference>
<evidence type="ECO:0000259" key="10">
    <source>
        <dbReference type="PROSITE" id="PS50217"/>
    </source>
</evidence>
<dbReference type="GO" id="GO:0003677">
    <property type="term" value="F:DNA binding"/>
    <property type="evidence" value="ECO:0007669"/>
    <property type="project" value="UniProtKB-KW"/>
</dbReference>
<gene>
    <name evidence="11" type="ORF">Din_030693</name>
</gene>
<accession>A0A5B7AX41</accession>
<evidence type="ECO:0000256" key="7">
    <source>
        <dbReference type="ARBA" id="ARBA00023242"/>
    </source>
</evidence>
<evidence type="ECO:0000256" key="9">
    <source>
        <dbReference type="SAM" id="Phobius"/>
    </source>
</evidence>
<keyword evidence="7" id="KW-0539">Nucleus</keyword>
<proteinExistence type="inferred from homology"/>
<keyword evidence="6" id="KW-0804">Transcription</keyword>
<evidence type="ECO:0000256" key="1">
    <source>
        <dbReference type="ARBA" id="ARBA00004123"/>
    </source>
</evidence>
<evidence type="ECO:0000256" key="5">
    <source>
        <dbReference type="ARBA" id="ARBA00023125"/>
    </source>
</evidence>
<dbReference type="AlphaFoldDB" id="A0A5B7AX41"/>
<evidence type="ECO:0000256" key="8">
    <source>
        <dbReference type="SAM" id="MobiDB-lite"/>
    </source>
</evidence>
<organism evidence="11">
    <name type="scientific">Davidia involucrata</name>
    <name type="common">Dove tree</name>
    <dbReference type="NCBI Taxonomy" id="16924"/>
    <lineage>
        <taxon>Eukaryota</taxon>
        <taxon>Viridiplantae</taxon>
        <taxon>Streptophyta</taxon>
        <taxon>Embryophyta</taxon>
        <taxon>Tracheophyta</taxon>
        <taxon>Spermatophyta</taxon>
        <taxon>Magnoliopsida</taxon>
        <taxon>eudicotyledons</taxon>
        <taxon>Gunneridae</taxon>
        <taxon>Pentapetalae</taxon>
        <taxon>asterids</taxon>
        <taxon>Cornales</taxon>
        <taxon>Nyssaceae</taxon>
        <taxon>Davidia</taxon>
    </lineage>
</organism>
<feature type="region of interest" description="Disordered" evidence="8">
    <location>
        <begin position="102"/>
        <end position="127"/>
    </location>
</feature>
<dbReference type="PANTHER" id="PTHR47416">
    <property type="entry name" value="BASIC-LEUCINE ZIPPER TRANSCRIPTION FACTOR F-RELATED"/>
    <property type="match status" value="1"/>
</dbReference>
<sequence>MGDPGVLDNEIMEPIDWGHMFDNIPEDLNFFDFEVDHPSLLSADGSVNEFSNPSPDSVSLSIGEIEHLLMKDDHYDEGIAEQPNLDLSNNFLSDILLDSPVESDPSGDEVVDASDGKNSSASEEGKFDTVSLKENINEAGSDPINKKRKRQLRNRDAAMRSRERKKMYVRDLEMKSRYLEGECRRLGMLLQCCSAENQALRLSLQNSKAFDASMTKQESAVLLLESLLLGSLLWFLGIICLLILPRPLQSILESVDNKNQASLAPRKVGSKIFGLQLFQSFIMSKRCKASRSRMKPSSCTLIISFGF</sequence>
<evidence type="ECO:0000313" key="11">
    <source>
        <dbReference type="EMBL" id="MPA61252.1"/>
    </source>
</evidence>
<name>A0A5B7AX41_DAVIN</name>
<dbReference type="SMART" id="SM00338">
    <property type="entry name" value="BRLZ"/>
    <property type="match status" value="1"/>
</dbReference>
<evidence type="ECO:0000256" key="4">
    <source>
        <dbReference type="ARBA" id="ARBA00023015"/>
    </source>
</evidence>
<dbReference type="GO" id="GO:0003700">
    <property type="term" value="F:DNA-binding transcription factor activity"/>
    <property type="evidence" value="ECO:0007669"/>
    <property type="project" value="InterPro"/>
</dbReference>
<dbReference type="PROSITE" id="PS50217">
    <property type="entry name" value="BZIP"/>
    <property type="match status" value="1"/>
</dbReference>